<comment type="similarity">
    <text evidence="3">Belongs to the cytochrome P450 family.</text>
</comment>
<dbReference type="EMBL" id="JANJYJ010000004">
    <property type="protein sequence ID" value="KAK3219497.1"/>
    <property type="molecule type" value="Genomic_DNA"/>
</dbReference>
<dbReference type="InterPro" id="IPR036396">
    <property type="entry name" value="Cyt_P450_sf"/>
</dbReference>
<protein>
    <recommendedName>
        <fullName evidence="16">Cytochrome P450</fullName>
    </recommendedName>
</protein>
<evidence type="ECO:0000256" key="3">
    <source>
        <dbReference type="ARBA" id="ARBA00010617"/>
    </source>
</evidence>
<evidence type="ECO:0000256" key="13">
    <source>
        <dbReference type="SAM" id="Phobius"/>
    </source>
</evidence>
<dbReference type="GO" id="GO:0005506">
    <property type="term" value="F:iron ion binding"/>
    <property type="evidence" value="ECO:0007669"/>
    <property type="project" value="InterPro"/>
</dbReference>
<keyword evidence="10" id="KW-0503">Monooxygenase</keyword>
<evidence type="ECO:0000313" key="15">
    <source>
        <dbReference type="Proteomes" id="UP001281410"/>
    </source>
</evidence>
<dbReference type="SUPFAM" id="SSF48264">
    <property type="entry name" value="Cytochrome P450"/>
    <property type="match status" value="2"/>
</dbReference>
<evidence type="ECO:0000256" key="12">
    <source>
        <dbReference type="PIRSR" id="PIRSR602401-1"/>
    </source>
</evidence>
<evidence type="ECO:0000256" key="5">
    <source>
        <dbReference type="ARBA" id="ARBA00022692"/>
    </source>
</evidence>
<dbReference type="PANTHER" id="PTHR24298">
    <property type="entry name" value="FLAVONOID 3'-MONOOXYGENASE-RELATED"/>
    <property type="match status" value="1"/>
</dbReference>
<evidence type="ECO:0000313" key="14">
    <source>
        <dbReference type="EMBL" id="KAK3219497.1"/>
    </source>
</evidence>
<gene>
    <name evidence="14" type="ORF">Dsin_013467</name>
</gene>
<dbReference type="InterPro" id="IPR017972">
    <property type="entry name" value="Cyt_P450_CS"/>
</dbReference>
<dbReference type="GO" id="GO:0020037">
    <property type="term" value="F:heme binding"/>
    <property type="evidence" value="ECO:0007669"/>
    <property type="project" value="InterPro"/>
</dbReference>
<dbReference type="GO" id="GO:0016020">
    <property type="term" value="C:membrane"/>
    <property type="evidence" value="ECO:0007669"/>
    <property type="project" value="UniProtKB-SubCell"/>
</dbReference>
<feature type="transmembrane region" description="Helical" evidence="13">
    <location>
        <begin position="6"/>
        <end position="31"/>
    </location>
</feature>
<evidence type="ECO:0000256" key="10">
    <source>
        <dbReference type="ARBA" id="ARBA00023033"/>
    </source>
</evidence>
<feature type="binding site" description="axial binding residue" evidence="12">
    <location>
        <position position="454"/>
    </location>
    <ligand>
        <name>heme</name>
        <dbReference type="ChEBI" id="CHEBI:30413"/>
    </ligand>
    <ligandPart>
        <name>Fe</name>
        <dbReference type="ChEBI" id="CHEBI:18248"/>
    </ligandPart>
</feature>
<dbReference type="AlphaFoldDB" id="A0AAE0AK35"/>
<evidence type="ECO:0000256" key="7">
    <source>
        <dbReference type="ARBA" id="ARBA00022989"/>
    </source>
</evidence>
<evidence type="ECO:0000256" key="6">
    <source>
        <dbReference type="ARBA" id="ARBA00022723"/>
    </source>
</evidence>
<organism evidence="14 15">
    <name type="scientific">Dipteronia sinensis</name>
    <dbReference type="NCBI Taxonomy" id="43782"/>
    <lineage>
        <taxon>Eukaryota</taxon>
        <taxon>Viridiplantae</taxon>
        <taxon>Streptophyta</taxon>
        <taxon>Embryophyta</taxon>
        <taxon>Tracheophyta</taxon>
        <taxon>Spermatophyta</taxon>
        <taxon>Magnoliopsida</taxon>
        <taxon>eudicotyledons</taxon>
        <taxon>Gunneridae</taxon>
        <taxon>Pentapetalae</taxon>
        <taxon>rosids</taxon>
        <taxon>malvids</taxon>
        <taxon>Sapindales</taxon>
        <taxon>Sapindaceae</taxon>
        <taxon>Hippocastanoideae</taxon>
        <taxon>Acereae</taxon>
        <taxon>Dipteronia</taxon>
    </lineage>
</organism>
<proteinExistence type="inferred from homology"/>
<sequence length="738" mass="84915">MEMQTTNMMIIIIIFTLCICLLLSFIFKLLFSSSSSKTAKTKLPPGPSTFHLIANFIWHRKPFYELGPLISLMRRKYGPIMTVYIGSKPTIFIADHNLAYQALIQQGAVFADRPDSNILKKVFPDHYTHASIALSSYGTTWRILRRNLIGTAGVLYPSRLKSYFHVRKRALDNLVDKLQQDSKLCQDNIDECKIQELDVAQDRLNNFLPRVIKVFVVMQKIWKIVYRNMWNEFQEIIKRRDDSIMSLIRARKKMRQEKNDICIESTVSYVDTLMELEVADDKGKIKNLEETDLLCLTIEFISPGTDTTATTLNWIMANIVKHPRIQEKIIEEMHQVIEQGQERIKEEDLQKLPYLKAVILEGLRRHPPVNVVAVPHTTTEDVELGGYLVPKGVPVCFLIPDMGLDPNVWEDPMEFKPERFLFDDEIGRENNNGFDITGRKEITMLPFGAGRRICPGIGVATLNLEYFVANLIWCFEWTAVNRENNIDLSEKKHSSCHRRWSLRCPRRCRCRSPQPLVTQPPITSRHAAAARLSSVRGRGQGRFKSRSFSLSLFLSFSFSLFEFKIKVYLFSFFFHRFSFVLLILPHTTTEDVELGGYLVPKGVPVCFLIPDMGLDPNVWEDPMEFKPERFLFDDEIGRENNNGFDITGRKEITMLPFGAGRRICPGIGVATLNLEYFVANLIWCFEWTAVNRENNIDLSEKVGFMMEMNSVPSLVLKTTSVPEEHGRRPYIAGEPSAR</sequence>
<comment type="subcellular location">
    <subcellularLocation>
        <location evidence="2">Membrane</location>
        <topology evidence="2">Single-pass membrane protein</topology>
    </subcellularLocation>
</comment>
<reference evidence="14" key="1">
    <citation type="journal article" date="2023" name="Plant J.">
        <title>Genome sequences and population genomics provide insights into the demographic history, inbreeding, and mutation load of two 'living fossil' tree species of Dipteronia.</title>
        <authorList>
            <person name="Feng Y."/>
            <person name="Comes H.P."/>
            <person name="Chen J."/>
            <person name="Zhu S."/>
            <person name="Lu R."/>
            <person name="Zhang X."/>
            <person name="Li P."/>
            <person name="Qiu J."/>
            <person name="Olsen K.M."/>
            <person name="Qiu Y."/>
        </authorList>
    </citation>
    <scope>NUCLEOTIDE SEQUENCE</scope>
    <source>
        <strain evidence="14">NBL</strain>
    </source>
</reference>
<evidence type="ECO:0000256" key="11">
    <source>
        <dbReference type="ARBA" id="ARBA00023136"/>
    </source>
</evidence>
<dbReference type="Gene3D" id="1.10.630.10">
    <property type="entry name" value="Cytochrome P450"/>
    <property type="match status" value="2"/>
</dbReference>
<evidence type="ECO:0000256" key="2">
    <source>
        <dbReference type="ARBA" id="ARBA00004167"/>
    </source>
</evidence>
<evidence type="ECO:0000256" key="8">
    <source>
        <dbReference type="ARBA" id="ARBA00023002"/>
    </source>
</evidence>
<comment type="cofactor">
    <cofactor evidence="1 12">
        <name>heme</name>
        <dbReference type="ChEBI" id="CHEBI:30413"/>
    </cofactor>
</comment>
<accession>A0AAE0AK35</accession>
<comment type="caution">
    <text evidence="14">The sequence shown here is derived from an EMBL/GenBank/DDBJ whole genome shotgun (WGS) entry which is preliminary data.</text>
</comment>
<keyword evidence="5 13" id="KW-0812">Transmembrane</keyword>
<dbReference type="InterPro" id="IPR051103">
    <property type="entry name" value="Plant_metabolite_P450s"/>
</dbReference>
<keyword evidence="7 13" id="KW-1133">Transmembrane helix</keyword>
<dbReference type="InterPro" id="IPR001128">
    <property type="entry name" value="Cyt_P450"/>
</dbReference>
<evidence type="ECO:0000256" key="1">
    <source>
        <dbReference type="ARBA" id="ARBA00001971"/>
    </source>
</evidence>
<evidence type="ECO:0000256" key="4">
    <source>
        <dbReference type="ARBA" id="ARBA00022617"/>
    </source>
</evidence>
<dbReference type="PROSITE" id="PS00086">
    <property type="entry name" value="CYTOCHROME_P450"/>
    <property type="match status" value="2"/>
</dbReference>
<dbReference type="Proteomes" id="UP001281410">
    <property type="component" value="Unassembled WGS sequence"/>
</dbReference>
<name>A0AAE0AK35_9ROSI</name>
<dbReference type="InterPro" id="IPR002401">
    <property type="entry name" value="Cyt_P450_E_grp-I"/>
</dbReference>
<keyword evidence="4 12" id="KW-0349">Heme</keyword>
<keyword evidence="6 12" id="KW-0479">Metal-binding</keyword>
<dbReference type="PRINTS" id="PR00463">
    <property type="entry name" value="EP450I"/>
</dbReference>
<dbReference type="FunFam" id="1.10.630.10:FF:000126">
    <property type="entry name" value="Predicted protein"/>
    <property type="match status" value="1"/>
</dbReference>
<dbReference type="PRINTS" id="PR00385">
    <property type="entry name" value="P450"/>
</dbReference>
<keyword evidence="8" id="KW-0560">Oxidoreductase</keyword>
<evidence type="ECO:0000256" key="9">
    <source>
        <dbReference type="ARBA" id="ARBA00023004"/>
    </source>
</evidence>
<keyword evidence="11 13" id="KW-0472">Membrane</keyword>
<keyword evidence="9 12" id="KW-0408">Iron</keyword>
<dbReference type="Pfam" id="PF00067">
    <property type="entry name" value="p450"/>
    <property type="match status" value="3"/>
</dbReference>
<dbReference type="PANTHER" id="PTHR24298:SF800">
    <property type="entry name" value="CYTOCHROME P450 89A2-RELATED"/>
    <property type="match status" value="1"/>
</dbReference>
<keyword evidence="15" id="KW-1185">Reference proteome</keyword>
<evidence type="ECO:0008006" key="16">
    <source>
        <dbReference type="Google" id="ProtNLM"/>
    </source>
</evidence>
<dbReference type="GO" id="GO:0016709">
    <property type="term" value="F:oxidoreductase activity, acting on paired donors, with incorporation or reduction of molecular oxygen, NAD(P)H as one donor, and incorporation of one atom of oxygen"/>
    <property type="evidence" value="ECO:0007669"/>
    <property type="project" value="TreeGrafter"/>
</dbReference>